<evidence type="ECO:0000256" key="1">
    <source>
        <dbReference type="SAM" id="MobiDB-lite"/>
    </source>
</evidence>
<sequence>MSAPPRQHHQYVIKIAPLPPSPRSTPGQGLSSNLAINRLDETNNIFRLPTWVDHVIILLRMDEEIHKTNIQICPIEFYGALHLHPVRTVSQNEVAQARFLQVQQPISLCQVSSRMFKAGRWFSCELLPKILLEVTIPFNFTPSARIVQRLYESPVVVVTCGSTVANDFHTSINDSALKLIGVKNYSEYGRNPGWFSGRALAWSQWFWRYKYQPVNYVWYESPTEFSPIINMNSKTIFGLAVVLCSLQGIYGDNVTISSNYTTSSLALTGLEAYIEAAQAAAGEAMANFTENMNNANANASAILSSGFTSALQYAEAAVAQGKSAAATIEAAIANLTQEINNTVTNSSTYKALEEQKAILDGIAANITTGWATAIQLANSTAAYASKQGVAAVANLFTVGSNLSQIIRNGTEAAIAEGETAFRSAINSTTTIIGDSANDTVSRFVSALSTAVNSGNETASSIASIFQSGVSAIQARYNNYASTLLASMASQLASAQNVTSTEFAKLVTAFTKLQSVGLDIGSAIVSTIQNDTTAVISEGESIASQVASNIESSISKTFNFGKDIAKVHFRGVRVDSRPFRKNSPQFTRPGSKPDLPIIDSPVYPESDAPDLGATEAVI</sequence>
<dbReference type="AlphaFoldDB" id="A0A7R9GUT0"/>
<gene>
    <name evidence="2" type="ORF">TPSB3V08_LOCUS922</name>
</gene>
<organism evidence="2">
    <name type="scientific">Timema poppense</name>
    <name type="common">Walking stick</name>
    <dbReference type="NCBI Taxonomy" id="170557"/>
    <lineage>
        <taxon>Eukaryota</taxon>
        <taxon>Metazoa</taxon>
        <taxon>Ecdysozoa</taxon>
        <taxon>Arthropoda</taxon>
        <taxon>Hexapoda</taxon>
        <taxon>Insecta</taxon>
        <taxon>Pterygota</taxon>
        <taxon>Neoptera</taxon>
        <taxon>Polyneoptera</taxon>
        <taxon>Phasmatodea</taxon>
        <taxon>Timematodea</taxon>
        <taxon>Timematoidea</taxon>
        <taxon>Timematidae</taxon>
        <taxon>Timema</taxon>
    </lineage>
</organism>
<protein>
    <submittedName>
        <fullName evidence="2">Uncharacterized protein</fullName>
    </submittedName>
</protein>
<accession>A0A7R9GUT0</accession>
<reference evidence="2" key="1">
    <citation type="submission" date="2020-11" db="EMBL/GenBank/DDBJ databases">
        <authorList>
            <person name="Tran Van P."/>
        </authorList>
    </citation>
    <scope>NUCLEOTIDE SEQUENCE</scope>
</reference>
<evidence type="ECO:0000313" key="2">
    <source>
        <dbReference type="EMBL" id="CAD7396955.1"/>
    </source>
</evidence>
<feature type="region of interest" description="Disordered" evidence="1">
    <location>
        <begin position="577"/>
        <end position="617"/>
    </location>
</feature>
<dbReference type="EMBL" id="OD000316">
    <property type="protein sequence ID" value="CAD7396955.1"/>
    <property type="molecule type" value="Genomic_DNA"/>
</dbReference>
<proteinExistence type="predicted"/>
<name>A0A7R9GUT0_TIMPO</name>